<evidence type="ECO:0000256" key="2">
    <source>
        <dbReference type="ARBA" id="ARBA00023125"/>
    </source>
</evidence>
<dbReference type="InterPro" id="IPR009057">
    <property type="entry name" value="Homeodomain-like_sf"/>
</dbReference>
<gene>
    <name evidence="6" type="ORF">A9X01_01135</name>
</gene>
<dbReference type="PRINTS" id="PR00455">
    <property type="entry name" value="HTHTETR"/>
</dbReference>
<dbReference type="EMBL" id="LZKQ01000101">
    <property type="protein sequence ID" value="OBI86310.1"/>
    <property type="molecule type" value="Genomic_DNA"/>
</dbReference>
<keyword evidence="3" id="KW-0804">Transcription</keyword>
<name>A0A1A3CH82_MYCAS</name>
<dbReference type="AlphaFoldDB" id="A0A1A3CH82"/>
<accession>A0A1A3CH82</accession>
<dbReference type="GO" id="GO:0003700">
    <property type="term" value="F:DNA-binding transcription factor activity"/>
    <property type="evidence" value="ECO:0007669"/>
    <property type="project" value="TreeGrafter"/>
</dbReference>
<dbReference type="GO" id="GO:0000976">
    <property type="term" value="F:transcription cis-regulatory region binding"/>
    <property type="evidence" value="ECO:0007669"/>
    <property type="project" value="TreeGrafter"/>
</dbReference>
<feature type="DNA-binding region" description="H-T-H motif" evidence="4">
    <location>
        <begin position="22"/>
        <end position="41"/>
    </location>
</feature>
<proteinExistence type="predicted"/>
<dbReference type="PROSITE" id="PS50977">
    <property type="entry name" value="HTH_TETR_2"/>
    <property type="match status" value="1"/>
</dbReference>
<evidence type="ECO:0000313" key="6">
    <source>
        <dbReference type="EMBL" id="OBI86310.1"/>
    </source>
</evidence>
<dbReference type="PANTHER" id="PTHR30055:SF234">
    <property type="entry name" value="HTH-TYPE TRANSCRIPTIONAL REGULATOR BETI"/>
    <property type="match status" value="1"/>
</dbReference>
<dbReference type="Pfam" id="PF17918">
    <property type="entry name" value="TetR_C_15"/>
    <property type="match status" value="1"/>
</dbReference>
<evidence type="ECO:0000256" key="3">
    <source>
        <dbReference type="ARBA" id="ARBA00023163"/>
    </source>
</evidence>
<keyword evidence="1" id="KW-0805">Transcription regulation</keyword>
<organism evidence="6 7">
    <name type="scientific">Mycobacterium asiaticum</name>
    <dbReference type="NCBI Taxonomy" id="1790"/>
    <lineage>
        <taxon>Bacteria</taxon>
        <taxon>Bacillati</taxon>
        <taxon>Actinomycetota</taxon>
        <taxon>Actinomycetes</taxon>
        <taxon>Mycobacteriales</taxon>
        <taxon>Mycobacteriaceae</taxon>
        <taxon>Mycobacterium</taxon>
    </lineage>
</organism>
<dbReference type="SUPFAM" id="SSF46689">
    <property type="entry name" value="Homeodomain-like"/>
    <property type="match status" value="1"/>
</dbReference>
<dbReference type="InterPro" id="IPR041669">
    <property type="entry name" value="TetR_C_15"/>
</dbReference>
<reference evidence="6 7" key="1">
    <citation type="submission" date="2016-06" db="EMBL/GenBank/DDBJ databases">
        <authorList>
            <person name="Kjaerup R.B."/>
            <person name="Dalgaard T.S."/>
            <person name="Juul-Madsen H.R."/>
        </authorList>
    </citation>
    <scope>NUCLEOTIDE SEQUENCE [LARGE SCALE GENOMIC DNA]</scope>
    <source>
        <strain evidence="6 7">1081914.2</strain>
    </source>
</reference>
<comment type="caution">
    <text evidence="6">The sequence shown here is derived from an EMBL/GenBank/DDBJ whole genome shotgun (WGS) entry which is preliminary data.</text>
</comment>
<dbReference type="InterPro" id="IPR001647">
    <property type="entry name" value="HTH_TetR"/>
</dbReference>
<feature type="domain" description="HTH tetR-type" evidence="5">
    <location>
        <begin position="1"/>
        <end position="59"/>
    </location>
</feature>
<evidence type="ECO:0000256" key="1">
    <source>
        <dbReference type="ARBA" id="ARBA00023015"/>
    </source>
</evidence>
<evidence type="ECO:0000256" key="4">
    <source>
        <dbReference type="PROSITE-ProRule" id="PRU00335"/>
    </source>
</evidence>
<dbReference type="PANTHER" id="PTHR30055">
    <property type="entry name" value="HTH-TYPE TRANSCRIPTIONAL REGULATOR RUTR"/>
    <property type="match status" value="1"/>
</dbReference>
<dbReference type="Gene3D" id="1.10.357.10">
    <property type="entry name" value="Tetracycline Repressor, domain 2"/>
    <property type="match status" value="1"/>
</dbReference>
<dbReference type="Proteomes" id="UP000093795">
    <property type="component" value="Unassembled WGS sequence"/>
</dbReference>
<dbReference type="InterPro" id="IPR023772">
    <property type="entry name" value="DNA-bd_HTH_TetR-type_CS"/>
</dbReference>
<keyword evidence="2 4" id="KW-0238">DNA-binding</keyword>
<sequence length="193" mass="21577">MVERILDAAQEVLIGHGYDGASTNRIAAAAGVSPGSLYQYFPNKEAIVAAVIDRYSDALAARVASTLTQSLDRPAPEHVRNSVAALLDALDVHPEFLRAVIERTPRLGAGSKLAAFEQRIGELTMAYLVMNRDQVRSDVRFDTAAWMLVRMVEHLTVRYILDRPDIDRDEFLYEITTLALNYLRIHDVPVRRA</sequence>
<dbReference type="STRING" id="1790.A5645_10665"/>
<evidence type="ECO:0000313" key="7">
    <source>
        <dbReference type="Proteomes" id="UP000093795"/>
    </source>
</evidence>
<dbReference type="Pfam" id="PF00440">
    <property type="entry name" value="TetR_N"/>
    <property type="match status" value="1"/>
</dbReference>
<dbReference type="eggNOG" id="COG1309">
    <property type="taxonomic scope" value="Bacteria"/>
</dbReference>
<evidence type="ECO:0000259" key="5">
    <source>
        <dbReference type="PROSITE" id="PS50977"/>
    </source>
</evidence>
<dbReference type="InterPro" id="IPR050109">
    <property type="entry name" value="HTH-type_TetR-like_transc_reg"/>
</dbReference>
<protein>
    <submittedName>
        <fullName evidence="6">TetR family transcriptional regulator</fullName>
    </submittedName>
</protein>
<dbReference type="PROSITE" id="PS01081">
    <property type="entry name" value="HTH_TETR_1"/>
    <property type="match status" value="1"/>
</dbReference>